<evidence type="ECO:0000256" key="1">
    <source>
        <dbReference type="ARBA" id="ARBA00022801"/>
    </source>
</evidence>
<sequence length="378" mass="41018">MNMEHQRGDDSSTGIDSTGVNSAGADTGARDSSTMTGSESVAWPPEAGDPHDATWTEIGDDLSGTACPPDIADIILRTRLAFASGDMSRVPYWRMPEEVDAITDIPYIDDGVRGHLLDVYLPHDAVVRGGHSLPVFVDIHGGGFVYGYKELNRNFCVQLADRGFAVVSLNYRPAPQTDFIGQLRDIGAAFSWMDTHLVDYPVDARKVFLTGDSAGGTLALYTAAIMGSDDMAHDYGVARAHTPVAGMALVSGLYDLAPYLGGRPSTGRRDARTVLDILGPMFFGGLSSIDDRHRFFGDIVSNVTLPPSLLITSSDDFLEAETLELAACLSRAGRDMEVRDCRPDSGTTLGHVFSVCMSWLPESRRILDDIRDFAYRRL</sequence>
<feature type="compositionally biased region" description="Polar residues" evidence="2">
    <location>
        <begin position="30"/>
        <end position="39"/>
    </location>
</feature>
<dbReference type="GO" id="GO:0016787">
    <property type="term" value="F:hydrolase activity"/>
    <property type="evidence" value="ECO:0007669"/>
    <property type="project" value="UniProtKB-KW"/>
</dbReference>
<keyword evidence="1" id="KW-0378">Hydrolase</keyword>
<feature type="region of interest" description="Disordered" evidence="2">
    <location>
        <begin position="1"/>
        <end position="62"/>
    </location>
</feature>
<keyword evidence="5" id="KW-1185">Reference proteome</keyword>
<comment type="caution">
    <text evidence="4">The sequence shown here is derived from an EMBL/GenBank/DDBJ whole genome shotgun (WGS) entry which is preliminary data.</text>
</comment>
<dbReference type="InterPro" id="IPR050300">
    <property type="entry name" value="GDXG_lipolytic_enzyme"/>
</dbReference>
<dbReference type="RefSeq" id="WP_022861416.1">
    <property type="nucleotide sequence ID" value="NZ_JGZD01000007.1"/>
</dbReference>
<evidence type="ECO:0000259" key="3">
    <source>
        <dbReference type="Pfam" id="PF07859"/>
    </source>
</evidence>
<dbReference type="AlphaFoldDB" id="A0A087BQN0"/>
<dbReference type="Pfam" id="PF07859">
    <property type="entry name" value="Abhydrolase_3"/>
    <property type="match status" value="1"/>
</dbReference>
<dbReference type="eggNOG" id="COG0657">
    <property type="taxonomic scope" value="Bacteria"/>
</dbReference>
<dbReference type="SUPFAM" id="SSF53474">
    <property type="entry name" value="alpha/beta-Hydrolases"/>
    <property type="match status" value="1"/>
</dbReference>
<proteinExistence type="predicted"/>
<reference evidence="4 5" key="1">
    <citation type="submission" date="2014-03" db="EMBL/GenBank/DDBJ databases">
        <title>Genomics of Bifidobacteria.</title>
        <authorList>
            <person name="Ventura M."/>
            <person name="Milani C."/>
            <person name="Lugli G.A."/>
        </authorList>
    </citation>
    <scope>NUCLEOTIDE SEQUENCE [LARGE SCALE GENOMIC DNA]</scope>
    <source>
        <strain evidence="4 5">LMG 11592</strain>
    </source>
</reference>
<feature type="compositionally biased region" description="Polar residues" evidence="2">
    <location>
        <begin position="11"/>
        <end position="21"/>
    </location>
</feature>
<dbReference type="EMBL" id="JGZD01000007">
    <property type="protein sequence ID" value="KFI73330.1"/>
    <property type="molecule type" value="Genomic_DNA"/>
</dbReference>
<gene>
    <name evidence="4" type="ORF">BMIN_1427</name>
</gene>
<dbReference type="Proteomes" id="UP000029014">
    <property type="component" value="Unassembled WGS sequence"/>
</dbReference>
<evidence type="ECO:0000313" key="5">
    <source>
        <dbReference type="Proteomes" id="UP000029014"/>
    </source>
</evidence>
<evidence type="ECO:0000256" key="2">
    <source>
        <dbReference type="SAM" id="MobiDB-lite"/>
    </source>
</evidence>
<evidence type="ECO:0000313" key="4">
    <source>
        <dbReference type="EMBL" id="KFI73330.1"/>
    </source>
</evidence>
<organism evidence="4 5">
    <name type="scientific">Bifidobacterium minimum</name>
    <dbReference type="NCBI Taxonomy" id="1693"/>
    <lineage>
        <taxon>Bacteria</taxon>
        <taxon>Bacillati</taxon>
        <taxon>Actinomycetota</taxon>
        <taxon>Actinomycetes</taxon>
        <taxon>Bifidobacteriales</taxon>
        <taxon>Bifidobacteriaceae</taxon>
        <taxon>Bifidobacterium</taxon>
    </lineage>
</organism>
<feature type="domain" description="Alpha/beta hydrolase fold-3" evidence="3">
    <location>
        <begin position="137"/>
        <end position="340"/>
    </location>
</feature>
<accession>A0A087BQN0</accession>
<dbReference type="InterPro" id="IPR029058">
    <property type="entry name" value="AB_hydrolase_fold"/>
</dbReference>
<dbReference type="STRING" id="1693.BMIN_1427"/>
<dbReference type="InterPro" id="IPR013094">
    <property type="entry name" value="AB_hydrolase_3"/>
</dbReference>
<name>A0A087BQN0_9BIFI</name>
<protein>
    <submittedName>
        <fullName evidence="4">Esterase/lipase-like protein</fullName>
    </submittedName>
</protein>
<dbReference type="PANTHER" id="PTHR48081">
    <property type="entry name" value="AB HYDROLASE SUPERFAMILY PROTEIN C4A8.06C"/>
    <property type="match status" value="1"/>
</dbReference>
<dbReference type="Gene3D" id="3.40.50.1820">
    <property type="entry name" value="alpha/beta hydrolase"/>
    <property type="match status" value="1"/>
</dbReference>
<feature type="compositionally biased region" description="Basic and acidic residues" evidence="2">
    <location>
        <begin position="1"/>
        <end position="10"/>
    </location>
</feature>